<dbReference type="Proteomes" id="UP001595859">
    <property type="component" value="Unassembled WGS sequence"/>
</dbReference>
<dbReference type="SUPFAM" id="SSF51735">
    <property type="entry name" value="NAD(P)-binding Rossmann-fold domains"/>
    <property type="match status" value="1"/>
</dbReference>
<proteinExistence type="predicted"/>
<feature type="domain" description="NAD(P)-binding" evidence="1">
    <location>
        <begin position="7"/>
        <end position="189"/>
    </location>
</feature>
<dbReference type="Gene3D" id="3.40.50.720">
    <property type="entry name" value="NAD(P)-binding Rossmann-like Domain"/>
    <property type="match status" value="1"/>
</dbReference>
<comment type="caution">
    <text evidence="2">The sequence shown here is derived from an EMBL/GenBank/DDBJ whole genome shotgun (WGS) entry which is preliminary data.</text>
</comment>
<sequence length="214" mass="22257">MVVTVLGASGRTGRHIVRLLVRQGHQVRAGVRDGRRKAAVAGLGATPVLADLCAQPDELVDVLTGSHVVINAAGAADPDPAAVALVDRDGAKAAIRAAERAAVRRYIQLSAQFADAPDQGDRLVRSILYAKQVSDSALRRSTLVWTVVRAGTLTDAPGSGRVTVASHLSAGRVARQDVAAVIAACLHEPRTENRGFDLHSGPVPVPAALAALDR</sequence>
<keyword evidence="3" id="KW-1185">Reference proteome</keyword>
<dbReference type="RefSeq" id="WP_378056458.1">
    <property type="nucleotide sequence ID" value="NZ_JBHSIS010000006.1"/>
</dbReference>
<evidence type="ECO:0000313" key="2">
    <source>
        <dbReference type="EMBL" id="MFC4854522.1"/>
    </source>
</evidence>
<gene>
    <name evidence="2" type="ORF">ACFPCV_13495</name>
</gene>
<accession>A0ABV9S253</accession>
<dbReference type="EMBL" id="JBHSIS010000006">
    <property type="protein sequence ID" value="MFC4854522.1"/>
    <property type="molecule type" value="Genomic_DNA"/>
</dbReference>
<protein>
    <submittedName>
        <fullName evidence="2">NAD(P)H-binding protein</fullName>
    </submittedName>
</protein>
<dbReference type="PANTHER" id="PTHR15020">
    <property type="entry name" value="FLAVIN REDUCTASE-RELATED"/>
    <property type="match status" value="1"/>
</dbReference>
<organism evidence="2 3">
    <name type="scientific">Actinophytocola glycyrrhizae</name>
    <dbReference type="NCBI Taxonomy" id="2044873"/>
    <lineage>
        <taxon>Bacteria</taxon>
        <taxon>Bacillati</taxon>
        <taxon>Actinomycetota</taxon>
        <taxon>Actinomycetes</taxon>
        <taxon>Pseudonocardiales</taxon>
        <taxon>Pseudonocardiaceae</taxon>
    </lineage>
</organism>
<dbReference type="Pfam" id="PF13460">
    <property type="entry name" value="NAD_binding_10"/>
    <property type="match status" value="1"/>
</dbReference>
<name>A0ABV9S253_9PSEU</name>
<reference evidence="3" key="1">
    <citation type="journal article" date="2019" name="Int. J. Syst. Evol. Microbiol.">
        <title>The Global Catalogue of Microorganisms (GCM) 10K type strain sequencing project: providing services to taxonomists for standard genome sequencing and annotation.</title>
        <authorList>
            <consortium name="The Broad Institute Genomics Platform"/>
            <consortium name="The Broad Institute Genome Sequencing Center for Infectious Disease"/>
            <person name="Wu L."/>
            <person name="Ma J."/>
        </authorList>
    </citation>
    <scope>NUCLEOTIDE SEQUENCE [LARGE SCALE GENOMIC DNA]</scope>
    <source>
        <strain evidence="3">ZS-22-S1</strain>
    </source>
</reference>
<dbReference type="InterPro" id="IPR036291">
    <property type="entry name" value="NAD(P)-bd_dom_sf"/>
</dbReference>
<evidence type="ECO:0000313" key="3">
    <source>
        <dbReference type="Proteomes" id="UP001595859"/>
    </source>
</evidence>
<dbReference type="PANTHER" id="PTHR15020:SF50">
    <property type="entry name" value="UPF0659 PROTEIN YMR090W"/>
    <property type="match status" value="1"/>
</dbReference>
<evidence type="ECO:0000259" key="1">
    <source>
        <dbReference type="Pfam" id="PF13460"/>
    </source>
</evidence>
<dbReference type="InterPro" id="IPR016040">
    <property type="entry name" value="NAD(P)-bd_dom"/>
</dbReference>